<accession>A0A7U2I184</accession>
<feature type="region of interest" description="Disordered" evidence="1">
    <location>
        <begin position="237"/>
        <end position="271"/>
    </location>
</feature>
<feature type="compositionally biased region" description="Polar residues" evidence="1">
    <location>
        <begin position="327"/>
        <end position="336"/>
    </location>
</feature>
<proteinExistence type="predicted"/>
<evidence type="ECO:0000256" key="1">
    <source>
        <dbReference type="SAM" id="MobiDB-lite"/>
    </source>
</evidence>
<feature type="compositionally biased region" description="Basic and acidic residues" evidence="1">
    <location>
        <begin position="237"/>
        <end position="269"/>
    </location>
</feature>
<evidence type="ECO:0000256" key="2">
    <source>
        <dbReference type="SAM" id="Phobius"/>
    </source>
</evidence>
<feature type="region of interest" description="Disordered" evidence="1">
    <location>
        <begin position="1"/>
        <end position="24"/>
    </location>
</feature>
<keyword evidence="2" id="KW-0812">Transmembrane</keyword>
<dbReference type="KEGG" id="pno:SNOG_03298"/>
<dbReference type="OMA" id="MDWALKM"/>
<dbReference type="VEuPathDB" id="FungiDB:JI435_032980"/>
<dbReference type="RefSeq" id="XP_001793868.1">
    <property type="nucleotide sequence ID" value="XM_001793816.1"/>
</dbReference>
<name>A0A7U2I184_PHANO</name>
<dbReference type="AlphaFoldDB" id="A0A7U2I184"/>
<feature type="compositionally biased region" description="Basic and acidic residues" evidence="1">
    <location>
        <begin position="112"/>
        <end position="126"/>
    </location>
</feature>
<sequence length="336" mass="37345">MTAPTHTAYSTKIEDKHHHTSPYTSAVTASVSQVEAPVVQHGISHIDRDSAIALGVILTLILLAIGYYVYLRLQYRREQDLEQQQQQQRRRSSIPTLRSYGTRGRAPTPSFRMERMWSRAVRHDSDSSTLQGSVSGEHKGSGKKGSWSSSSRGSVSTRVGSVDTTSNDPHGGPRSRSPSPRSQTRRKSSHRRTSSIASVPAPLLDSLQRQADKSWWADVARRGSTTHADRRFSVLEPIPEPHEMDISDGKRRKSEADWKRKKSVTDRSGYDWTRPSVAIDRIDDIDEEIDKDVIAEGSVCSGAIRQDGFTDIRSNVGNKGRGPHHQVQVSEGRGST</sequence>
<organism evidence="3 4">
    <name type="scientific">Phaeosphaeria nodorum (strain SN15 / ATCC MYA-4574 / FGSC 10173)</name>
    <name type="common">Glume blotch fungus</name>
    <name type="synonym">Parastagonospora nodorum</name>
    <dbReference type="NCBI Taxonomy" id="321614"/>
    <lineage>
        <taxon>Eukaryota</taxon>
        <taxon>Fungi</taxon>
        <taxon>Dikarya</taxon>
        <taxon>Ascomycota</taxon>
        <taxon>Pezizomycotina</taxon>
        <taxon>Dothideomycetes</taxon>
        <taxon>Pleosporomycetidae</taxon>
        <taxon>Pleosporales</taxon>
        <taxon>Pleosporineae</taxon>
        <taxon>Phaeosphaeriaceae</taxon>
        <taxon>Parastagonospora</taxon>
    </lineage>
</organism>
<feature type="region of interest" description="Disordered" evidence="1">
    <location>
        <begin position="314"/>
        <end position="336"/>
    </location>
</feature>
<feature type="compositionally biased region" description="Basic residues" evidence="1">
    <location>
        <begin position="183"/>
        <end position="193"/>
    </location>
</feature>
<keyword evidence="2" id="KW-0472">Membrane</keyword>
<feature type="transmembrane region" description="Helical" evidence="2">
    <location>
        <begin position="51"/>
        <end position="71"/>
    </location>
</feature>
<feature type="region of interest" description="Disordered" evidence="1">
    <location>
        <begin position="83"/>
        <end position="204"/>
    </location>
</feature>
<feature type="compositionally biased region" description="Low complexity" evidence="1">
    <location>
        <begin position="144"/>
        <end position="166"/>
    </location>
</feature>
<evidence type="ECO:0000313" key="3">
    <source>
        <dbReference type="EMBL" id="QRC95637.1"/>
    </source>
</evidence>
<dbReference type="OrthoDB" id="3799937at2759"/>
<feature type="compositionally biased region" description="Polar residues" evidence="1">
    <location>
        <begin position="1"/>
        <end position="10"/>
    </location>
</feature>
<keyword evidence="2" id="KW-1133">Transmembrane helix</keyword>
<protein>
    <submittedName>
        <fullName evidence="3">Uncharacterized protein</fullName>
    </submittedName>
</protein>
<dbReference type="Proteomes" id="UP000663193">
    <property type="component" value="Chromosome 5"/>
</dbReference>
<gene>
    <name evidence="3" type="ORF">JI435_032980</name>
</gene>
<keyword evidence="4" id="KW-1185">Reference proteome</keyword>
<reference evidence="4" key="1">
    <citation type="journal article" date="2021" name="BMC Genomics">
        <title>Chromosome-level genome assembly and manually-curated proteome of model necrotroph Parastagonospora nodorum Sn15 reveals a genome-wide trove of candidate effector homologs, and redundancy of virulence-related functions within an accessory chromosome.</title>
        <authorList>
            <person name="Bertazzoni S."/>
            <person name="Jones D.A.B."/>
            <person name="Phan H.T."/>
            <person name="Tan K.-C."/>
            <person name="Hane J.K."/>
        </authorList>
    </citation>
    <scope>NUCLEOTIDE SEQUENCE [LARGE SCALE GENOMIC DNA]</scope>
    <source>
        <strain evidence="4">SN15 / ATCC MYA-4574 / FGSC 10173)</strain>
    </source>
</reference>
<evidence type="ECO:0000313" key="4">
    <source>
        <dbReference type="Proteomes" id="UP000663193"/>
    </source>
</evidence>
<dbReference type="EMBL" id="CP069027">
    <property type="protein sequence ID" value="QRC95637.1"/>
    <property type="molecule type" value="Genomic_DNA"/>
</dbReference>